<feature type="compositionally biased region" description="Polar residues" evidence="5">
    <location>
        <begin position="547"/>
        <end position="561"/>
    </location>
</feature>
<evidence type="ECO:0000256" key="5">
    <source>
        <dbReference type="SAM" id="MobiDB-lite"/>
    </source>
</evidence>
<feature type="region of interest" description="Disordered" evidence="5">
    <location>
        <begin position="547"/>
        <end position="568"/>
    </location>
</feature>
<evidence type="ECO:0000313" key="9">
    <source>
        <dbReference type="EMBL" id="KIQ03959.1"/>
    </source>
</evidence>
<dbReference type="FunFam" id="1.10.287.950:FF:000001">
    <property type="entry name" value="Methyl-accepting chemotaxis sensory transducer"/>
    <property type="match status" value="1"/>
</dbReference>
<protein>
    <submittedName>
        <fullName evidence="9">Chemotaxis protein</fullName>
    </submittedName>
</protein>
<dbReference type="PANTHER" id="PTHR43531:SF11">
    <property type="entry name" value="METHYL-ACCEPTING CHEMOTAXIS PROTEIN 3"/>
    <property type="match status" value="1"/>
</dbReference>
<name>A0A0D0KVG1_AGRTU</name>
<evidence type="ECO:0000256" key="3">
    <source>
        <dbReference type="ARBA" id="ARBA00029447"/>
    </source>
</evidence>
<sequence length="568" mass="61069">MSLASFVNAKTTARTLALEALQANVMIADAGLNITYMNPAVVELLKEAESDLKKELPKFSVATLIGANIDVFHKNPSHQRNMLAALKQRHSATITVGTRVFDLLVTPLKQGAKTVGFVVEWADAKARLLNLDYTAQIAAIGRSQAIIEFTVDGQIVGANENFLKLMGYTQSEIVGKNHSIFVDKAHQSSEDYRKFWTALREGRYQAAEFKRRTKSGREVTISASYNPILDMNGKVVKVVKFATDVTDRVQTVSSLGDALKRLCSGDFGFSLTEPFAPEFEFLRHDLNRSVSQLCDTFKEISVSVDVINQGTREIGQGVGDLSKRTENQAASLEETAAALEEITANVSSSAQRAQEAREVAGSAKNNAEKSGDVVAQAVDAMSRIEDSSSKISNIIGVIDEIAFQTNLLALNAGVEAARAGEAGRGFAVVAQEVRELAQRSAKAAKEIKELIQNSASEVSTGVKLVSDTGGALRTISKQIVEINDHVVTISTAAREQSTGLLEVNGAVNSMDQTTQQNAAMVEESSAAASTLASEATKLQSMIGQFNLGDQSRNAGNRQAGQYRSDRAA</sequence>
<proteinExistence type="inferred from homology"/>
<dbReference type="EMBL" id="JXQV01000005">
    <property type="protein sequence ID" value="KIQ03959.1"/>
    <property type="molecule type" value="Genomic_DNA"/>
</dbReference>
<dbReference type="Pfam" id="PF00015">
    <property type="entry name" value="MCPsignal"/>
    <property type="match status" value="1"/>
</dbReference>
<dbReference type="SMART" id="SM00283">
    <property type="entry name" value="MA"/>
    <property type="match status" value="1"/>
</dbReference>
<accession>A0A0D0KVG1</accession>
<dbReference type="PRINTS" id="PR00260">
    <property type="entry name" value="CHEMTRNSDUCR"/>
</dbReference>
<dbReference type="SUPFAM" id="SSF58104">
    <property type="entry name" value="Methyl-accepting chemotaxis protein (MCP) signaling domain"/>
    <property type="match status" value="1"/>
</dbReference>
<dbReference type="SUPFAM" id="SSF55785">
    <property type="entry name" value="PYP-like sensor domain (PAS domain)"/>
    <property type="match status" value="1"/>
</dbReference>
<comment type="similarity">
    <text evidence="3">Belongs to the methyl-accepting chemotaxis (MCP) protein family.</text>
</comment>
<dbReference type="GO" id="GO:0004888">
    <property type="term" value="F:transmembrane signaling receptor activity"/>
    <property type="evidence" value="ECO:0007669"/>
    <property type="project" value="InterPro"/>
</dbReference>
<dbReference type="Gene3D" id="1.10.287.950">
    <property type="entry name" value="Methyl-accepting chemotaxis protein"/>
    <property type="match status" value="1"/>
</dbReference>
<evidence type="ECO:0000259" key="6">
    <source>
        <dbReference type="PROSITE" id="PS50111"/>
    </source>
</evidence>
<evidence type="ECO:0000256" key="1">
    <source>
        <dbReference type="ARBA" id="ARBA00004370"/>
    </source>
</evidence>
<evidence type="ECO:0000256" key="4">
    <source>
        <dbReference type="PROSITE-ProRule" id="PRU00284"/>
    </source>
</evidence>
<evidence type="ECO:0000313" key="10">
    <source>
        <dbReference type="Proteomes" id="UP000035017"/>
    </source>
</evidence>
<reference evidence="9 10" key="1">
    <citation type="submission" date="2014-12" db="EMBL/GenBank/DDBJ databases">
        <title>16Stimator: statistical estimation of ribosomal gene copy numbers from draft genome assemblies.</title>
        <authorList>
            <person name="Perisin M.A."/>
            <person name="Vetter M."/>
            <person name="Gilbert J.A."/>
            <person name="Bergelson J."/>
        </authorList>
    </citation>
    <scope>NUCLEOTIDE SEQUENCE [LARGE SCALE GENOMIC DNA]</scope>
    <source>
        <strain evidence="9 10">MEJ076</strain>
    </source>
</reference>
<evidence type="ECO:0000256" key="2">
    <source>
        <dbReference type="ARBA" id="ARBA00022500"/>
    </source>
</evidence>
<dbReference type="InterPro" id="IPR000014">
    <property type="entry name" value="PAS"/>
</dbReference>
<evidence type="ECO:0000259" key="8">
    <source>
        <dbReference type="PROSITE" id="PS50113"/>
    </source>
</evidence>
<dbReference type="Pfam" id="PF13188">
    <property type="entry name" value="PAS_8"/>
    <property type="match status" value="1"/>
</dbReference>
<dbReference type="InterPro" id="IPR051310">
    <property type="entry name" value="MCP_chemotaxis"/>
</dbReference>
<keyword evidence="4" id="KW-0807">Transducer</keyword>
<gene>
    <name evidence="9" type="ORF">RU07_04610</name>
</gene>
<dbReference type="InterPro" id="IPR004089">
    <property type="entry name" value="MCPsignal_dom"/>
</dbReference>
<feature type="domain" description="PAC" evidence="8">
    <location>
        <begin position="205"/>
        <end position="257"/>
    </location>
</feature>
<dbReference type="NCBIfam" id="TIGR00229">
    <property type="entry name" value="sensory_box"/>
    <property type="match status" value="1"/>
</dbReference>
<feature type="domain" description="Methyl-accepting transducer" evidence="6">
    <location>
        <begin position="303"/>
        <end position="532"/>
    </location>
</feature>
<dbReference type="SMART" id="SM00091">
    <property type="entry name" value="PAS"/>
    <property type="match status" value="2"/>
</dbReference>
<keyword evidence="2" id="KW-0145">Chemotaxis</keyword>
<comment type="caution">
    <text evidence="9">The sequence shown here is derived from an EMBL/GenBank/DDBJ whole genome shotgun (WGS) entry which is preliminary data.</text>
</comment>
<dbReference type="InterPro" id="IPR035965">
    <property type="entry name" value="PAS-like_dom_sf"/>
</dbReference>
<feature type="domain" description="PAS" evidence="7">
    <location>
        <begin position="146"/>
        <end position="177"/>
    </location>
</feature>
<dbReference type="PROSITE" id="PS50111">
    <property type="entry name" value="CHEMOTAXIS_TRANSDUC_2"/>
    <property type="match status" value="1"/>
</dbReference>
<dbReference type="GO" id="GO:0016020">
    <property type="term" value="C:membrane"/>
    <property type="evidence" value="ECO:0007669"/>
    <property type="project" value="UniProtKB-SubCell"/>
</dbReference>
<dbReference type="GO" id="GO:0007165">
    <property type="term" value="P:signal transduction"/>
    <property type="evidence" value="ECO:0007669"/>
    <property type="project" value="UniProtKB-KW"/>
</dbReference>
<dbReference type="OrthoDB" id="9765776at2"/>
<dbReference type="PROSITE" id="PS50112">
    <property type="entry name" value="PAS"/>
    <property type="match status" value="1"/>
</dbReference>
<dbReference type="CDD" id="cd00130">
    <property type="entry name" value="PAS"/>
    <property type="match status" value="1"/>
</dbReference>
<dbReference type="PANTHER" id="PTHR43531">
    <property type="entry name" value="PROTEIN ICFG"/>
    <property type="match status" value="1"/>
</dbReference>
<dbReference type="Pfam" id="PF08447">
    <property type="entry name" value="PAS_3"/>
    <property type="match status" value="1"/>
</dbReference>
<dbReference type="AlphaFoldDB" id="A0A0D0KVG1"/>
<evidence type="ECO:0000259" key="7">
    <source>
        <dbReference type="PROSITE" id="PS50112"/>
    </source>
</evidence>
<dbReference type="GO" id="GO:0006935">
    <property type="term" value="P:chemotaxis"/>
    <property type="evidence" value="ECO:0007669"/>
    <property type="project" value="UniProtKB-KW"/>
</dbReference>
<dbReference type="PROSITE" id="PS50113">
    <property type="entry name" value="PAC"/>
    <property type="match status" value="1"/>
</dbReference>
<comment type="subcellular location">
    <subcellularLocation>
        <location evidence="1">Membrane</location>
    </subcellularLocation>
</comment>
<dbReference type="InterPro" id="IPR013655">
    <property type="entry name" value="PAS_fold_3"/>
</dbReference>
<dbReference type="Gene3D" id="3.30.450.20">
    <property type="entry name" value="PAS domain"/>
    <property type="match status" value="2"/>
</dbReference>
<organism evidence="9 10">
    <name type="scientific">Agrobacterium tumefaciens</name>
    <dbReference type="NCBI Taxonomy" id="358"/>
    <lineage>
        <taxon>Bacteria</taxon>
        <taxon>Pseudomonadati</taxon>
        <taxon>Pseudomonadota</taxon>
        <taxon>Alphaproteobacteria</taxon>
        <taxon>Hyphomicrobiales</taxon>
        <taxon>Rhizobiaceae</taxon>
        <taxon>Rhizobium/Agrobacterium group</taxon>
        <taxon>Agrobacterium</taxon>
        <taxon>Agrobacterium tumefaciens complex</taxon>
    </lineage>
</organism>
<dbReference type="Proteomes" id="UP000035017">
    <property type="component" value="Unassembled WGS sequence"/>
</dbReference>
<dbReference type="InterPro" id="IPR000700">
    <property type="entry name" value="PAS-assoc_C"/>
</dbReference>
<dbReference type="CDD" id="cd11386">
    <property type="entry name" value="MCP_signal"/>
    <property type="match status" value="1"/>
</dbReference>
<dbReference type="InterPro" id="IPR004090">
    <property type="entry name" value="Chemotax_Me-accpt_rcpt"/>
</dbReference>